<accession>H3KBN0</accession>
<dbReference type="PANTHER" id="PTHR36573:SF1">
    <property type="entry name" value="INTERMEMBRANE PHOSPHOLIPID TRANSPORT SYSTEM BINDING PROTEIN MLAC"/>
    <property type="match status" value="1"/>
</dbReference>
<dbReference type="STRING" id="762967.HMPREF9440_00126"/>
<dbReference type="AlphaFoldDB" id="H3KBN0"/>
<evidence type="ECO:0000313" key="3">
    <source>
        <dbReference type="Proteomes" id="UP000004956"/>
    </source>
</evidence>
<proteinExistence type="predicted"/>
<protein>
    <submittedName>
        <fullName evidence="2">Toluene tolerance protein Ttg2D</fullName>
    </submittedName>
</protein>
<keyword evidence="3" id="KW-1185">Reference proteome</keyword>
<evidence type="ECO:0000313" key="2">
    <source>
        <dbReference type="EMBL" id="EHY32516.1"/>
    </source>
</evidence>
<comment type="caution">
    <text evidence="2">The sequence shown here is derived from an EMBL/GenBank/DDBJ whole genome shotgun (WGS) entry which is preliminary data.</text>
</comment>
<dbReference type="InterPro" id="IPR008869">
    <property type="entry name" value="MlaC/ttg2D"/>
</dbReference>
<dbReference type="PATRIC" id="fig|762967.3.peg.112"/>
<dbReference type="PANTHER" id="PTHR36573">
    <property type="entry name" value="INTERMEMBRANE PHOSPHOLIPID TRANSPORT SYSTEM BINDING PROTEIN MLAC"/>
    <property type="match status" value="1"/>
</dbReference>
<sequence length="213" mass="23978">MQRRRLILATGLALAAPAPAVWAWDDKGDPFAFVVDVSNEILDEIRRDPALAHGDPEHVRQLVDGKILPVTDFTLMTRLTVGPDWRKASAEERQRLEQGFRGLLIRVYSGALLQVKDQRCELRPTRVKTVKDEMVIRTLLKASGQKDLGLDYRIYRAKDGAWKIVDVNVEGIWLVENYRSQFASVLSSEGVPGLIKMLETRADELAAKNKAKS</sequence>
<dbReference type="Gene3D" id="3.10.450.50">
    <property type="match status" value="1"/>
</dbReference>
<dbReference type="OrthoDB" id="9798905at2"/>
<reference evidence="2 3" key="1">
    <citation type="submission" date="2011-11" db="EMBL/GenBank/DDBJ databases">
        <authorList>
            <person name="Weinstock G."/>
            <person name="Sodergren E."/>
            <person name="Clifton S."/>
            <person name="Fulton L."/>
            <person name="Fulton B."/>
            <person name="Courtney L."/>
            <person name="Fronick C."/>
            <person name="Harrison M."/>
            <person name="Strong C."/>
            <person name="Farmer C."/>
            <person name="Delahaunty K."/>
            <person name="Markovic C."/>
            <person name="Hall O."/>
            <person name="Minx P."/>
            <person name="Tomlinson C."/>
            <person name="Mitreva M."/>
            <person name="Hou S."/>
            <person name="Chen J."/>
            <person name="Wollam A."/>
            <person name="Pepin K.H."/>
            <person name="Johnson M."/>
            <person name="Bhonagiri V."/>
            <person name="Zhang X."/>
            <person name="Suruliraj S."/>
            <person name="Warren W."/>
            <person name="Chinwalla A."/>
            <person name="Mardis E.R."/>
            <person name="Wilson R.K."/>
        </authorList>
    </citation>
    <scope>NUCLEOTIDE SEQUENCE [LARGE SCALE GENOMIC DNA]</scope>
    <source>
        <strain evidence="2 3">YIT 11816</strain>
    </source>
</reference>
<dbReference type="EMBL" id="AFBQ01000013">
    <property type="protein sequence ID" value="EHY32516.1"/>
    <property type="molecule type" value="Genomic_DNA"/>
</dbReference>
<dbReference type="Proteomes" id="UP000004956">
    <property type="component" value="Unassembled WGS sequence"/>
</dbReference>
<dbReference type="PIRSF" id="PIRSF004649">
    <property type="entry name" value="MlaC"/>
    <property type="match status" value="1"/>
</dbReference>
<dbReference type="HOGENOM" id="CLU_094502_3_1_4"/>
<dbReference type="RefSeq" id="WP_008540473.1">
    <property type="nucleotide sequence ID" value="NZ_JH604847.1"/>
</dbReference>
<dbReference type="Gene3D" id="1.10.10.640">
    <property type="entry name" value="phospholipid-binding protein"/>
    <property type="match status" value="1"/>
</dbReference>
<organism evidence="2 3">
    <name type="scientific">Sutterella parvirubra YIT 11816</name>
    <dbReference type="NCBI Taxonomy" id="762967"/>
    <lineage>
        <taxon>Bacteria</taxon>
        <taxon>Pseudomonadati</taxon>
        <taxon>Pseudomonadota</taxon>
        <taxon>Betaproteobacteria</taxon>
        <taxon>Burkholderiales</taxon>
        <taxon>Sutterellaceae</taxon>
        <taxon>Sutterella</taxon>
    </lineage>
</organism>
<feature type="signal peptide" evidence="1">
    <location>
        <begin position="1"/>
        <end position="23"/>
    </location>
</feature>
<keyword evidence="1" id="KW-0732">Signal</keyword>
<name>H3KBN0_9BURK</name>
<gene>
    <name evidence="2" type="ORF">HMPREF9440_00126</name>
</gene>
<evidence type="ECO:0000256" key="1">
    <source>
        <dbReference type="SAM" id="SignalP"/>
    </source>
</evidence>
<feature type="chain" id="PRO_5003588799" evidence="1">
    <location>
        <begin position="24"/>
        <end position="213"/>
    </location>
</feature>
<dbReference type="Pfam" id="PF05494">
    <property type="entry name" value="MlaC"/>
    <property type="match status" value="1"/>
</dbReference>